<keyword evidence="8 9" id="KW-0472">Membrane</keyword>
<feature type="transmembrane region" description="Helical" evidence="9">
    <location>
        <begin position="16"/>
        <end position="37"/>
    </location>
</feature>
<dbReference type="RefSeq" id="WP_251589599.1">
    <property type="nucleotide sequence ID" value="NZ_JAMLJI010000001.1"/>
</dbReference>
<keyword evidence="6" id="KW-0864">Zinc transport</keyword>
<accession>A0ABU1GUR9</accession>
<evidence type="ECO:0000313" key="13">
    <source>
        <dbReference type="Proteomes" id="UP001269375"/>
    </source>
</evidence>
<evidence type="ECO:0000256" key="3">
    <source>
        <dbReference type="ARBA" id="ARBA00022448"/>
    </source>
</evidence>
<dbReference type="Pfam" id="PF16916">
    <property type="entry name" value="ZT_dimer"/>
    <property type="match status" value="1"/>
</dbReference>
<evidence type="ECO:0000259" key="11">
    <source>
        <dbReference type="Pfam" id="PF16916"/>
    </source>
</evidence>
<keyword evidence="6" id="KW-0406">Ion transport</keyword>
<feature type="transmembrane region" description="Helical" evidence="9">
    <location>
        <begin position="85"/>
        <end position="103"/>
    </location>
</feature>
<dbReference type="InterPro" id="IPR058533">
    <property type="entry name" value="Cation_efflux_TM"/>
</dbReference>
<dbReference type="NCBIfam" id="TIGR01297">
    <property type="entry name" value="CDF"/>
    <property type="match status" value="1"/>
</dbReference>
<dbReference type="InterPro" id="IPR050291">
    <property type="entry name" value="CDF_Transporter"/>
</dbReference>
<evidence type="ECO:0000256" key="6">
    <source>
        <dbReference type="ARBA" id="ARBA00022906"/>
    </source>
</evidence>
<dbReference type="Proteomes" id="UP001269375">
    <property type="component" value="Unassembled WGS sequence"/>
</dbReference>
<keyword evidence="13" id="KW-1185">Reference proteome</keyword>
<keyword evidence="7 9" id="KW-1133">Transmembrane helix</keyword>
<dbReference type="PANTHER" id="PTHR43840">
    <property type="entry name" value="MITOCHONDRIAL METAL TRANSPORTER 1-RELATED"/>
    <property type="match status" value="1"/>
</dbReference>
<proteinExistence type="inferred from homology"/>
<keyword evidence="4" id="KW-0410">Iron transport</keyword>
<dbReference type="EMBL" id="JARWAO010000003">
    <property type="protein sequence ID" value="MDR5895766.1"/>
    <property type="molecule type" value="Genomic_DNA"/>
</dbReference>
<dbReference type="PANTHER" id="PTHR43840:SF15">
    <property type="entry name" value="MITOCHONDRIAL METAL TRANSPORTER 1-RELATED"/>
    <property type="match status" value="1"/>
</dbReference>
<evidence type="ECO:0000313" key="12">
    <source>
        <dbReference type="EMBL" id="MDR5895766.1"/>
    </source>
</evidence>
<dbReference type="Gene3D" id="3.30.70.1350">
    <property type="entry name" value="Cation efflux protein, cytoplasmic domain"/>
    <property type="match status" value="1"/>
</dbReference>
<reference evidence="12 13" key="1">
    <citation type="submission" date="2023-04" db="EMBL/GenBank/DDBJ databases">
        <title>A long-awaited taxogenomic arrangement of the family Halomonadaceae.</title>
        <authorList>
            <person name="De La Haba R."/>
            <person name="Chuvochina M."/>
            <person name="Wittouck S."/>
            <person name="Arahal D.R."/>
            <person name="Sanchez-Porro C."/>
            <person name="Hugenholtz P."/>
            <person name="Ventosa A."/>
        </authorList>
    </citation>
    <scope>NUCLEOTIDE SEQUENCE [LARGE SCALE GENOMIC DNA]</scope>
    <source>
        <strain evidence="12 13">DSM 22428</strain>
    </source>
</reference>
<dbReference type="SUPFAM" id="SSF161111">
    <property type="entry name" value="Cation efflux protein transmembrane domain-like"/>
    <property type="match status" value="1"/>
</dbReference>
<protein>
    <submittedName>
        <fullName evidence="12">Cation diffusion facilitator family transporter</fullName>
    </submittedName>
</protein>
<evidence type="ECO:0000256" key="7">
    <source>
        <dbReference type="ARBA" id="ARBA00022989"/>
    </source>
</evidence>
<feature type="domain" description="Cation efflux protein cytoplasmic" evidence="11">
    <location>
        <begin position="215"/>
        <end position="293"/>
    </location>
</feature>
<dbReference type="InterPro" id="IPR027469">
    <property type="entry name" value="Cation_efflux_TMD_sf"/>
</dbReference>
<evidence type="ECO:0000256" key="8">
    <source>
        <dbReference type="ARBA" id="ARBA00023136"/>
    </source>
</evidence>
<sequence>MQDSTLDNSRRTAQRITLLGAVFDALLGGLKIAVGYVTQSGALIADGIHSLSDLITDAFVMLATHYGRQAPDSNHPYGHGRIETLGTLALGAMLIGVAAALAWDSLDRLLTGSTLSSAGTGAIVLAAASMLIKEVLFRVTLHVARQQRSRLLEANAWHSRSDALSSLVVLVGLIGLQFGWSWFDSVAAIIVAAMVAKVGVEQIWHAGRELIDTALPPEEDKVIRELALGVDGVKDVHDVRTRTQSGSVMLDLHLIVGSRLSVSEGHEIGNEVIRTLRTARPELEDIVFHIDPEDDSNAPRAEHRKPLPLRTDVIHELETRWHAHPLWRARISLGLHYASNEDRRAIDVVLYIPAGLELPEAPYTVLKESSRDLDWLGEITLWQAIPSGE</sequence>
<comment type="caution">
    <text evidence="12">The sequence shown here is derived from an EMBL/GenBank/DDBJ whole genome shotgun (WGS) entry which is preliminary data.</text>
</comment>
<dbReference type="Pfam" id="PF01545">
    <property type="entry name" value="Cation_efflux"/>
    <property type="match status" value="1"/>
</dbReference>
<keyword evidence="6" id="KW-0862">Zinc</keyword>
<dbReference type="InterPro" id="IPR027470">
    <property type="entry name" value="Cation_efflux_CTD"/>
</dbReference>
<dbReference type="InterPro" id="IPR036837">
    <property type="entry name" value="Cation_efflux_CTD_sf"/>
</dbReference>
<evidence type="ECO:0000259" key="10">
    <source>
        <dbReference type="Pfam" id="PF01545"/>
    </source>
</evidence>
<evidence type="ECO:0000256" key="9">
    <source>
        <dbReference type="SAM" id="Phobius"/>
    </source>
</evidence>
<gene>
    <name evidence="12" type="ORF">QC825_06750</name>
</gene>
<name>A0ABU1GUR9_9GAMM</name>
<dbReference type="InterPro" id="IPR002524">
    <property type="entry name" value="Cation_efflux"/>
</dbReference>
<comment type="similarity">
    <text evidence="2">Belongs to the cation diffusion facilitator (CDF) transporter (TC 2.A.4) family. FieF subfamily.</text>
</comment>
<feature type="domain" description="Cation efflux protein transmembrane" evidence="10">
    <location>
        <begin position="19"/>
        <end position="211"/>
    </location>
</feature>
<evidence type="ECO:0000256" key="4">
    <source>
        <dbReference type="ARBA" id="ARBA00022496"/>
    </source>
</evidence>
<evidence type="ECO:0000256" key="1">
    <source>
        <dbReference type="ARBA" id="ARBA00004141"/>
    </source>
</evidence>
<dbReference type="Gene3D" id="1.20.1510.10">
    <property type="entry name" value="Cation efflux protein transmembrane domain"/>
    <property type="match status" value="1"/>
</dbReference>
<organism evidence="12 13">
    <name type="scientific">Larsenimonas suaedae</name>
    <dbReference type="NCBI Taxonomy" id="1851019"/>
    <lineage>
        <taxon>Bacteria</taxon>
        <taxon>Pseudomonadati</taxon>
        <taxon>Pseudomonadota</taxon>
        <taxon>Gammaproteobacteria</taxon>
        <taxon>Oceanospirillales</taxon>
        <taxon>Halomonadaceae</taxon>
        <taxon>Larsenimonas</taxon>
    </lineage>
</organism>
<keyword evidence="3" id="KW-0813">Transport</keyword>
<feature type="transmembrane region" description="Helical" evidence="9">
    <location>
        <begin position="115"/>
        <end position="136"/>
    </location>
</feature>
<keyword evidence="4" id="KW-0408">Iron</keyword>
<keyword evidence="5 9" id="KW-0812">Transmembrane</keyword>
<comment type="subcellular location">
    <subcellularLocation>
        <location evidence="1">Membrane</location>
        <topology evidence="1">Multi-pass membrane protein</topology>
    </subcellularLocation>
</comment>
<evidence type="ECO:0000256" key="5">
    <source>
        <dbReference type="ARBA" id="ARBA00022692"/>
    </source>
</evidence>
<evidence type="ECO:0000256" key="2">
    <source>
        <dbReference type="ARBA" id="ARBA00010212"/>
    </source>
</evidence>
<dbReference type="SUPFAM" id="SSF160240">
    <property type="entry name" value="Cation efflux protein cytoplasmic domain-like"/>
    <property type="match status" value="1"/>
</dbReference>